<keyword evidence="6 10" id="KW-0808">Transferase</keyword>
<dbReference type="NCBIfam" id="NF007233">
    <property type="entry name" value="PRK09653.1"/>
    <property type="match status" value="1"/>
</dbReference>
<dbReference type="InterPro" id="IPR002505">
    <property type="entry name" value="PTA_PTB"/>
</dbReference>
<dbReference type="InterPro" id="IPR012147">
    <property type="entry name" value="P_Ac_Bu_trans"/>
</dbReference>
<dbReference type="Gene3D" id="3.40.50.10950">
    <property type="match status" value="1"/>
</dbReference>
<accession>A0A9D1DUE2</accession>
<evidence type="ECO:0000313" key="11">
    <source>
        <dbReference type="Proteomes" id="UP000824232"/>
    </source>
</evidence>
<evidence type="ECO:0000256" key="6">
    <source>
        <dbReference type="ARBA" id="ARBA00022679"/>
    </source>
</evidence>
<dbReference type="Proteomes" id="UP000824232">
    <property type="component" value="Unassembled WGS sequence"/>
</dbReference>
<evidence type="ECO:0000256" key="4">
    <source>
        <dbReference type="ARBA" id="ARBA00012707"/>
    </source>
</evidence>
<name>A0A9D1DUE2_9FIRM</name>
<evidence type="ECO:0000256" key="8">
    <source>
        <dbReference type="ARBA" id="ARBA00031108"/>
    </source>
</evidence>
<dbReference type="Pfam" id="PF01515">
    <property type="entry name" value="PTA_PTB"/>
    <property type="match status" value="1"/>
</dbReference>
<evidence type="ECO:0000313" key="10">
    <source>
        <dbReference type="EMBL" id="HIR59158.1"/>
    </source>
</evidence>
<dbReference type="InterPro" id="IPR050500">
    <property type="entry name" value="Phos_Acetyltrans/Butyryltrans"/>
</dbReference>
<proteinExistence type="inferred from homology"/>
<dbReference type="InterPro" id="IPR004614">
    <property type="entry name" value="P_AcTrfase"/>
</dbReference>
<comment type="catalytic activity">
    <reaction evidence="1">
        <text>acetyl-CoA + phosphate = acetyl phosphate + CoA</text>
        <dbReference type="Rhea" id="RHEA:19521"/>
        <dbReference type="ChEBI" id="CHEBI:22191"/>
        <dbReference type="ChEBI" id="CHEBI:43474"/>
        <dbReference type="ChEBI" id="CHEBI:57287"/>
        <dbReference type="ChEBI" id="CHEBI:57288"/>
        <dbReference type="EC" id="2.3.1.8"/>
    </reaction>
</comment>
<evidence type="ECO:0000256" key="1">
    <source>
        <dbReference type="ARBA" id="ARBA00000705"/>
    </source>
</evidence>
<dbReference type="SUPFAM" id="SSF53659">
    <property type="entry name" value="Isocitrate/Isopropylmalate dehydrogenase-like"/>
    <property type="match status" value="1"/>
</dbReference>
<dbReference type="PIRSF" id="PIRSF000428">
    <property type="entry name" value="P_Ac_trans"/>
    <property type="match status" value="1"/>
</dbReference>
<sequence>MEFIDKIKMRVKDDFKKIVLPESNDVRVLEAASTIKKEAFADIILVGNESEIERLAKDNNIDINGVTIINPDTFSDSEKLINDYYELRKHKGISLEDAKNTILNDYVYFANMLVKDGYADGVVSGACHSSADTLRPALQIIKTSKDTKVASAFFLMVVPNCEYGSNGVFVYSDCGMIQNPSSEELVEIGKESAKTFKLLVEEEPVVAFLSHSTFGSSKCADVDKVVKAVEMAKKEYPDINLDGELQFDAAVVPEVAKSKAPNSKVAGKANVLIFPDLDAGNIGYKITERLAHAKAYGPVTQGLAKPVNDLSRGCNANDIVGVVAITALQAMNSK</sequence>
<evidence type="ECO:0000256" key="7">
    <source>
        <dbReference type="ARBA" id="ARBA00023315"/>
    </source>
</evidence>
<dbReference type="EC" id="2.3.1.8" evidence="4"/>
<evidence type="ECO:0000259" key="9">
    <source>
        <dbReference type="Pfam" id="PF01515"/>
    </source>
</evidence>
<reference evidence="10" key="2">
    <citation type="journal article" date="2021" name="PeerJ">
        <title>Extensive microbial diversity within the chicken gut microbiome revealed by metagenomics and culture.</title>
        <authorList>
            <person name="Gilroy R."/>
            <person name="Ravi A."/>
            <person name="Getino M."/>
            <person name="Pursley I."/>
            <person name="Horton D.L."/>
            <person name="Alikhan N.F."/>
            <person name="Baker D."/>
            <person name="Gharbi K."/>
            <person name="Hall N."/>
            <person name="Watson M."/>
            <person name="Adriaenssens E.M."/>
            <person name="Foster-Nyarko E."/>
            <person name="Jarju S."/>
            <person name="Secka A."/>
            <person name="Antonio M."/>
            <person name="Oren A."/>
            <person name="Chaudhuri R.R."/>
            <person name="La Ragione R."/>
            <person name="Hildebrand F."/>
            <person name="Pallen M.J."/>
        </authorList>
    </citation>
    <scope>NUCLEOTIDE SEQUENCE</scope>
    <source>
        <strain evidence="10">CHK184-20233</strain>
    </source>
</reference>
<dbReference type="AlphaFoldDB" id="A0A9D1DUE2"/>
<organism evidence="10 11">
    <name type="scientific">Candidatus Onthousia excrementipullorum</name>
    <dbReference type="NCBI Taxonomy" id="2840884"/>
    <lineage>
        <taxon>Bacteria</taxon>
        <taxon>Bacillati</taxon>
        <taxon>Bacillota</taxon>
        <taxon>Bacilli</taxon>
        <taxon>Candidatus Onthousia</taxon>
    </lineage>
</organism>
<gene>
    <name evidence="10" type="primary">pta</name>
    <name evidence="10" type="ORF">IAB38_03825</name>
</gene>
<dbReference type="GO" id="GO:0008959">
    <property type="term" value="F:phosphate acetyltransferase activity"/>
    <property type="evidence" value="ECO:0007669"/>
    <property type="project" value="UniProtKB-EC"/>
</dbReference>
<dbReference type="PANTHER" id="PTHR43356">
    <property type="entry name" value="PHOSPHATE ACETYLTRANSFERASE"/>
    <property type="match status" value="1"/>
</dbReference>
<keyword evidence="7 10" id="KW-0012">Acyltransferase</keyword>
<comment type="caution">
    <text evidence="10">The sequence shown here is derived from an EMBL/GenBank/DDBJ whole genome shotgun (WGS) entry which is preliminary data.</text>
</comment>
<evidence type="ECO:0000256" key="3">
    <source>
        <dbReference type="ARBA" id="ARBA00005656"/>
    </source>
</evidence>
<dbReference type="InterPro" id="IPR042112">
    <property type="entry name" value="P_AcTrfase_dom2"/>
</dbReference>
<reference evidence="10" key="1">
    <citation type="submission" date="2020-10" db="EMBL/GenBank/DDBJ databases">
        <authorList>
            <person name="Gilroy R."/>
        </authorList>
    </citation>
    <scope>NUCLEOTIDE SEQUENCE</scope>
    <source>
        <strain evidence="10">CHK184-20233</strain>
    </source>
</reference>
<protein>
    <recommendedName>
        <fullName evidence="5">Phosphate acetyltransferase</fullName>
        <ecNumber evidence="4">2.3.1.8</ecNumber>
    </recommendedName>
    <alternativeName>
        <fullName evidence="8">Phosphotransacetylase</fullName>
    </alternativeName>
</protein>
<comment type="similarity">
    <text evidence="3">Belongs to the phosphate acetyltransferase and butyryltransferase family.</text>
</comment>
<dbReference type="Gene3D" id="3.40.50.10750">
    <property type="entry name" value="Isocitrate/Isopropylmalate dehydrogenase-like"/>
    <property type="match status" value="1"/>
</dbReference>
<dbReference type="NCBIfam" id="TIGR00651">
    <property type="entry name" value="pta"/>
    <property type="match status" value="1"/>
</dbReference>
<dbReference type="PANTHER" id="PTHR43356:SF3">
    <property type="entry name" value="PHOSPHATE ACETYLTRANSFERASE"/>
    <property type="match status" value="1"/>
</dbReference>
<evidence type="ECO:0000256" key="5">
    <source>
        <dbReference type="ARBA" id="ARBA00021528"/>
    </source>
</evidence>
<feature type="domain" description="Phosphate acetyl/butaryl transferase" evidence="9">
    <location>
        <begin position="3"/>
        <end position="327"/>
    </location>
</feature>
<evidence type="ECO:0000256" key="2">
    <source>
        <dbReference type="ARBA" id="ARBA00004989"/>
    </source>
</evidence>
<dbReference type="EMBL" id="DVHC01000039">
    <property type="protein sequence ID" value="HIR59158.1"/>
    <property type="molecule type" value="Genomic_DNA"/>
</dbReference>
<dbReference type="InterPro" id="IPR042113">
    <property type="entry name" value="P_AcTrfase_dom1"/>
</dbReference>
<comment type="pathway">
    <text evidence="2">Metabolic intermediate biosynthesis; acetyl-CoA biosynthesis; acetyl-CoA from acetate: step 2/2.</text>
</comment>